<dbReference type="AlphaFoldDB" id="A0A927HAZ3"/>
<accession>A0A927HAZ3</accession>
<dbReference type="EMBL" id="JACXSI010000012">
    <property type="protein sequence ID" value="MBD3108052.1"/>
    <property type="molecule type" value="Genomic_DNA"/>
</dbReference>
<dbReference type="RefSeq" id="WP_190997587.1">
    <property type="nucleotide sequence ID" value="NZ_JACXSI010000012.1"/>
</dbReference>
<keyword evidence="2" id="KW-1185">Reference proteome</keyword>
<evidence type="ECO:0000313" key="1">
    <source>
        <dbReference type="EMBL" id="MBD3108052.1"/>
    </source>
</evidence>
<comment type="caution">
    <text evidence="1">The sequence shown here is derived from an EMBL/GenBank/DDBJ whole genome shotgun (WGS) entry which is preliminary data.</text>
</comment>
<name>A0A927HAZ3_9BACI</name>
<reference evidence="1" key="1">
    <citation type="submission" date="2020-09" db="EMBL/GenBank/DDBJ databases">
        <title>Bacillus faecalis sp. nov., a moderately halophilic bacterium isolated from cow faeces.</title>
        <authorList>
            <person name="Jiang L."/>
            <person name="Lee J."/>
        </authorList>
    </citation>
    <scope>NUCLEOTIDE SEQUENCE</scope>
    <source>
        <strain evidence="1">AGMB 02131</strain>
    </source>
</reference>
<proteinExistence type="predicted"/>
<gene>
    <name evidence="1" type="ORF">IEO70_06700</name>
</gene>
<protein>
    <submittedName>
        <fullName evidence="1">Uncharacterized protein</fullName>
    </submittedName>
</protein>
<evidence type="ECO:0000313" key="2">
    <source>
        <dbReference type="Proteomes" id="UP000602076"/>
    </source>
</evidence>
<organism evidence="1 2">
    <name type="scientific">Peribacillus faecalis</name>
    <dbReference type="NCBI Taxonomy" id="2772559"/>
    <lineage>
        <taxon>Bacteria</taxon>
        <taxon>Bacillati</taxon>
        <taxon>Bacillota</taxon>
        <taxon>Bacilli</taxon>
        <taxon>Bacillales</taxon>
        <taxon>Bacillaceae</taxon>
        <taxon>Peribacillus</taxon>
    </lineage>
</organism>
<dbReference type="Proteomes" id="UP000602076">
    <property type="component" value="Unassembled WGS sequence"/>
</dbReference>
<sequence>MERERIDLPMGEFVTITVVEGNVKGVYTDLYGNNTKFDIIGDLFLSENSISPEIRHCIIESINNRKMEQLEDDDIKKLINVFYAIRDQGTVIMHGENPLYLPDQLEEVDFETKFVDATNFTQFLITQIIEAIDNNEEEAIAILNGLIQDYAFYIQDVLENGQERHFSEMVQDWISSEE</sequence>